<reference evidence="2 3" key="2">
    <citation type="submission" date="2018-11" db="EMBL/GenBank/DDBJ databases">
        <authorList>
            <consortium name="Pathogen Informatics"/>
        </authorList>
    </citation>
    <scope>NUCLEOTIDE SEQUENCE [LARGE SCALE GENOMIC DNA]</scope>
</reference>
<sequence>MQSGQIQTGNGLSANADPSTHRYKCRPFYSSSPHIVSNGKDKARDKNRGNWQWLAKSGNEGQVSSQVSGVRTA</sequence>
<dbReference type="AlphaFoldDB" id="A0A0N4XYW5"/>
<feature type="compositionally biased region" description="Polar residues" evidence="1">
    <location>
        <begin position="59"/>
        <end position="73"/>
    </location>
</feature>
<proteinExistence type="predicted"/>
<evidence type="ECO:0000313" key="2">
    <source>
        <dbReference type="EMBL" id="VDL71901.1"/>
    </source>
</evidence>
<name>A0A0N4XYW5_NIPBR</name>
<dbReference type="Proteomes" id="UP000271162">
    <property type="component" value="Unassembled WGS sequence"/>
</dbReference>
<dbReference type="WBParaSite" id="NBR_0000831101-mRNA-1">
    <property type="protein sequence ID" value="NBR_0000831101-mRNA-1"/>
    <property type="gene ID" value="NBR_0000831101"/>
</dbReference>
<keyword evidence="3" id="KW-1185">Reference proteome</keyword>
<organism evidence="4">
    <name type="scientific">Nippostrongylus brasiliensis</name>
    <name type="common">Rat hookworm</name>
    <dbReference type="NCBI Taxonomy" id="27835"/>
    <lineage>
        <taxon>Eukaryota</taxon>
        <taxon>Metazoa</taxon>
        <taxon>Ecdysozoa</taxon>
        <taxon>Nematoda</taxon>
        <taxon>Chromadorea</taxon>
        <taxon>Rhabditida</taxon>
        <taxon>Rhabditina</taxon>
        <taxon>Rhabditomorpha</taxon>
        <taxon>Strongyloidea</taxon>
        <taxon>Heligmosomidae</taxon>
        <taxon>Nippostrongylus</taxon>
    </lineage>
</organism>
<feature type="compositionally biased region" description="Polar residues" evidence="1">
    <location>
        <begin position="1"/>
        <end position="18"/>
    </location>
</feature>
<accession>A0A0N4XYW5</accession>
<protein>
    <submittedName>
        <fullName evidence="2 4">Uncharacterized protein</fullName>
    </submittedName>
</protein>
<evidence type="ECO:0000313" key="4">
    <source>
        <dbReference type="WBParaSite" id="NBR_0000831101-mRNA-1"/>
    </source>
</evidence>
<feature type="region of interest" description="Disordered" evidence="1">
    <location>
        <begin position="1"/>
        <end position="73"/>
    </location>
</feature>
<gene>
    <name evidence="2" type="ORF">NBR_LOCUS8312</name>
</gene>
<feature type="compositionally biased region" description="Basic and acidic residues" evidence="1">
    <location>
        <begin position="39"/>
        <end position="48"/>
    </location>
</feature>
<evidence type="ECO:0000256" key="1">
    <source>
        <dbReference type="SAM" id="MobiDB-lite"/>
    </source>
</evidence>
<evidence type="ECO:0000313" key="3">
    <source>
        <dbReference type="Proteomes" id="UP000271162"/>
    </source>
</evidence>
<dbReference type="EMBL" id="UYSL01019989">
    <property type="protein sequence ID" value="VDL71901.1"/>
    <property type="molecule type" value="Genomic_DNA"/>
</dbReference>
<reference evidence="4" key="1">
    <citation type="submission" date="2017-02" db="UniProtKB">
        <authorList>
            <consortium name="WormBaseParasite"/>
        </authorList>
    </citation>
    <scope>IDENTIFICATION</scope>
</reference>